<protein>
    <submittedName>
        <fullName evidence="1">Uncharacterized protein</fullName>
    </submittedName>
</protein>
<sequence length="397" mass="45390">MATYNLRRFDHVGGLKAIALGHLLALLNPYRTYFDGRGLMLPQPTASDGLDYDELLNILMNPVTDTPNGLIDALFFVHEMSTPEAMDDLIQEAKNNNISLDGNPDPTAADVAVQVYLQDKELLERKHAEQYLKKPRSFEYFQTDSTTIPEFKQPTAKTLAALERDLDDWFEEKKRGRGSRVFVYPKTGEVWILVRHGDPYRREGSLDGGKASSVFYRPEKYDVLVYDPGIGEIRMHACGKGEKDLFQRKFGRHVFNDENFFPGTGKYTLEPIRTDGDASMVCTDVEGMDWVRLKELQFFWGGTEKEIEIRKANDVFAAYAERDYAMPQKARIIRAGFQVKFTDSKTTRMVTIRPSNIALYTRDSDASVIEDWLDKRGFIIPGQRDDNEETERLLAHA</sequence>
<name>A0A948RXH2_UNCEI</name>
<comment type="caution">
    <text evidence="1">The sequence shown here is derived from an EMBL/GenBank/DDBJ whole genome shotgun (WGS) entry which is preliminary data.</text>
</comment>
<dbReference type="Proteomes" id="UP000777784">
    <property type="component" value="Unassembled WGS sequence"/>
</dbReference>
<evidence type="ECO:0000313" key="1">
    <source>
        <dbReference type="EMBL" id="MBU2692838.1"/>
    </source>
</evidence>
<organism evidence="1 2">
    <name type="scientific">Eiseniibacteriota bacterium</name>
    <dbReference type="NCBI Taxonomy" id="2212470"/>
    <lineage>
        <taxon>Bacteria</taxon>
        <taxon>Candidatus Eiseniibacteriota</taxon>
    </lineage>
</organism>
<gene>
    <name evidence="1" type="ORF">KJ970_18115</name>
</gene>
<dbReference type="EMBL" id="JAHJDP010000101">
    <property type="protein sequence ID" value="MBU2692838.1"/>
    <property type="molecule type" value="Genomic_DNA"/>
</dbReference>
<accession>A0A948RXH2</accession>
<dbReference type="AlphaFoldDB" id="A0A948RXH2"/>
<proteinExistence type="predicted"/>
<reference evidence="1" key="1">
    <citation type="submission" date="2021-05" db="EMBL/GenBank/DDBJ databases">
        <title>Energy efficiency and biological interactions define the core microbiome of deep oligotrophic groundwater.</title>
        <authorList>
            <person name="Mehrshad M."/>
            <person name="Lopez-Fernandez M."/>
            <person name="Bell E."/>
            <person name="Bernier-Latmani R."/>
            <person name="Bertilsson S."/>
            <person name="Dopson M."/>
        </authorList>
    </citation>
    <scope>NUCLEOTIDE SEQUENCE</scope>
    <source>
        <strain evidence="1">Modern_marine.mb.64</strain>
    </source>
</reference>
<evidence type="ECO:0000313" key="2">
    <source>
        <dbReference type="Proteomes" id="UP000777784"/>
    </source>
</evidence>